<proteinExistence type="predicted"/>
<gene>
    <name evidence="1" type="ORF">BRSU_1130</name>
</gene>
<protein>
    <submittedName>
        <fullName evidence="1">Hypothetical secreted protein</fullName>
    </submittedName>
</protein>
<sequence>MLLISASAFAASGFEVAANIPLLISIGIPIVNSDEKYEVNVGINNGITAQLEYRSYFENGIGFSILAKI</sequence>
<organism evidence="1 2">
    <name type="scientific">Brachyspira suanatina</name>
    <dbReference type="NCBI Taxonomy" id="381802"/>
    <lineage>
        <taxon>Bacteria</taxon>
        <taxon>Pseudomonadati</taxon>
        <taxon>Spirochaetota</taxon>
        <taxon>Spirochaetia</taxon>
        <taxon>Brachyspirales</taxon>
        <taxon>Brachyspiraceae</taxon>
        <taxon>Brachyspira</taxon>
    </lineage>
</organism>
<name>A0A0G4K675_9SPIR</name>
<accession>A0A0G4K675</accession>
<reference evidence="2" key="1">
    <citation type="submission" date="2015-04" db="EMBL/GenBank/DDBJ databases">
        <authorList>
            <person name="Mushtaq Mamoona"/>
        </authorList>
    </citation>
    <scope>NUCLEOTIDE SEQUENCE [LARGE SCALE GENOMIC DNA]</scope>
    <source>
        <strain evidence="2">AN4859/03</strain>
    </source>
</reference>
<evidence type="ECO:0000313" key="1">
    <source>
        <dbReference type="EMBL" id="CRF32952.1"/>
    </source>
</evidence>
<evidence type="ECO:0000313" key="2">
    <source>
        <dbReference type="Proteomes" id="UP000043763"/>
    </source>
</evidence>
<dbReference type="RefSeq" id="WP_053082761.1">
    <property type="nucleotide sequence ID" value="NZ_CVLB01000001.1"/>
</dbReference>
<dbReference type="Proteomes" id="UP000043763">
    <property type="component" value="Unassembled WGS sequence"/>
</dbReference>
<keyword evidence="2" id="KW-1185">Reference proteome</keyword>
<dbReference type="EMBL" id="CVLB01000001">
    <property type="protein sequence ID" value="CRF32952.1"/>
    <property type="molecule type" value="Genomic_DNA"/>
</dbReference>
<dbReference type="AlphaFoldDB" id="A0A0G4K675"/>